<dbReference type="RefSeq" id="WP_307191278.1">
    <property type="nucleotide sequence ID" value="NZ_JAUSUN010000004.1"/>
</dbReference>
<keyword evidence="2" id="KW-1185">Reference proteome</keyword>
<name>A0ABU0FTM7_9BACI</name>
<proteinExistence type="predicted"/>
<protein>
    <recommendedName>
        <fullName evidence="3">YopX protein domain-containing protein</fullName>
    </recommendedName>
</protein>
<dbReference type="EMBL" id="JAUSUN010000004">
    <property type="protein sequence ID" value="MDQ0412689.1"/>
    <property type="molecule type" value="Genomic_DNA"/>
</dbReference>
<reference evidence="1 2" key="1">
    <citation type="submission" date="2023-07" db="EMBL/GenBank/DDBJ databases">
        <title>Genomic Encyclopedia of Type Strains, Phase IV (KMG-IV): sequencing the most valuable type-strain genomes for metagenomic binning, comparative biology and taxonomic classification.</title>
        <authorList>
            <person name="Goeker M."/>
        </authorList>
    </citation>
    <scope>NUCLEOTIDE SEQUENCE [LARGE SCALE GENOMIC DNA]</scope>
    <source>
        <strain evidence="1 2">DSM 19598</strain>
    </source>
</reference>
<accession>A0ABU0FTM7</accession>
<comment type="caution">
    <text evidence="1">The sequence shown here is derived from an EMBL/GenBank/DDBJ whole genome shotgun (WGS) entry which is preliminary data.</text>
</comment>
<evidence type="ECO:0008006" key="3">
    <source>
        <dbReference type="Google" id="ProtNLM"/>
    </source>
</evidence>
<sequence>MFKLGQEVKFNKRYVKSGESVPNEVDYMNEEQKEKWENGEDILIEKLKMEDLGEYRAGIVVGKRNVGISSLLTWHDNEYVTNPHWKSIETTYETVYLVATNLKGFHKVPEKELHSL</sequence>
<gene>
    <name evidence="1" type="ORF">J2S25_000869</name>
</gene>
<dbReference type="Proteomes" id="UP001242313">
    <property type="component" value="Unassembled WGS sequence"/>
</dbReference>
<organism evidence="1 2">
    <name type="scientific">Mesobacillus stamsii</name>
    <dbReference type="NCBI Taxonomy" id="225347"/>
    <lineage>
        <taxon>Bacteria</taxon>
        <taxon>Bacillati</taxon>
        <taxon>Bacillota</taxon>
        <taxon>Bacilli</taxon>
        <taxon>Bacillales</taxon>
        <taxon>Bacillaceae</taxon>
        <taxon>Mesobacillus</taxon>
    </lineage>
</organism>
<evidence type="ECO:0000313" key="2">
    <source>
        <dbReference type="Proteomes" id="UP001242313"/>
    </source>
</evidence>
<evidence type="ECO:0000313" key="1">
    <source>
        <dbReference type="EMBL" id="MDQ0412689.1"/>
    </source>
</evidence>